<reference evidence="8" key="1">
    <citation type="submission" date="2022-06" db="EMBL/GenBank/DDBJ databases">
        <title>Genome Sequence of Candolleomyces eurysporus.</title>
        <authorList>
            <person name="Buettner E."/>
        </authorList>
    </citation>
    <scope>NUCLEOTIDE SEQUENCE</scope>
    <source>
        <strain evidence="8">VTCC 930004</strain>
    </source>
</reference>
<evidence type="ECO:0000256" key="5">
    <source>
        <dbReference type="ARBA" id="ARBA00023002"/>
    </source>
</evidence>
<evidence type="ECO:0000256" key="3">
    <source>
        <dbReference type="ARBA" id="ARBA00022617"/>
    </source>
</evidence>
<dbReference type="InterPro" id="IPR050364">
    <property type="entry name" value="Cytochrome_P450_fung"/>
</dbReference>
<gene>
    <name evidence="8" type="ORF">H1R20_g8623</name>
</gene>
<proteinExistence type="inferred from homology"/>
<keyword evidence="3" id="KW-0349">Heme</keyword>
<sequence>MTTLFASDTSLGRAATIASLALCAAVVATNYVKRSTVKLPLPPGPSGLPLIGNVLDIPEEDFCLKYKEWSDRYGSDVIYLNMMGTPLVVLNSLAACKELLEKRSSIYSSRPNMPMLNELIGFEWHFAFMPYNERPKLLKATRNFLMHLLEEPEDLFAHCRMLAGAFILDIAYGLDVKDKHDVYIDQAERAMAAMAVGGTASSYMVDFIPSLKYLPSWFPGAQFKRDAKTWKQDASAMPRDCLRFVEDGLVCRSITAVLLAN</sequence>
<evidence type="ECO:0008006" key="10">
    <source>
        <dbReference type="Google" id="ProtNLM"/>
    </source>
</evidence>
<evidence type="ECO:0000256" key="6">
    <source>
        <dbReference type="ARBA" id="ARBA00023004"/>
    </source>
</evidence>
<dbReference type="Gene3D" id="1.10.630.10">
    <property type="entry name" value="Cytochrome P450"/>
    <property type="match status" value="1"/>
</dbReference>
<comment type="cofactor">
    <cofactor evidence="1">
        <name>heme</name>
        <dbReference type="ChEBI" id="CHEBI:30413"/>
    </cofactor>
</comment>
<keyword evidence="6" id="KW-0408">Iron</keyword>
<dbReference type="GO" id="GO:0016705">
    <property type="term" value="F:oxidoreductase activity, acting on paired donors, with incorporation or reduction of molecular oxygen"/>
    <property type="evidence" value="ECO:0007669"/>
    <property type="project" value="InterPro"/>
</dbReference>
<evidence type="ECO:0000313" key="8">
    <source>
        <dbReference type="EMBL" id="KAJ2928475.1"/>
    </source>
</evidence>
<dbReference type="GO" id="GO:0005506">
    <property type="term" value="F:iron ion binding"/>
    <property type="evidence" value="ECO:0007669"/>
    <property type="project" value="InterPro"/>
</dbReference>
<dbReference type="GO" id="GO:0020037">
    <property type="term" value="F:heme binding"/>
    <property type="evidence" value="ECO:0007669"/>
    <property type="project" value="InterPro"/>
</dbReference>
<dbReference type="OrthoDB" id="1055148at2759"/>
<comment type="similarity">
    <text evidence="2">Belongs to the cytochrome P450 family.</text>
</comment>
<organism evidence="8 9">
    <name type="scientific">Candolleomyces eurysporus</name>
    <dbReference type="NCBI Taxonomy" id="2828524"/>
    <lineage>
        <taxon>Eukaryota</taxon>
        <taxon>Fungi</taxon>
        <taxon>Dikarya</taxon>
        <taxon>Basidiomycota</taxon>
        <taxon>Agaricomycotina</taxon>
        <taxon>Agaricomycetes</taxon>
        <taxon>Agaricomycetidae</taxon>
        <taxon>Agaricales</taxon>
        <taxon>Agaricineae</taxon>
        <taxon>Psathyrellaceae</taxon>
        <taxon>Candolleomyces</taxon>
    </lineage>
</organism>
<keyword evidence="7" id="KW-0503">Monooxygenase</keyword>
<dbReference type="Pfam" id="PF00067">
    <property type="entry name" value="p450"/>
    <property type="match status" value="1"/>
</dbReference>
<keyword evidence="4" id="KW-0479">Metal-binding</keyword>
<dbReference type="GO" id="GO:0004497">
    <property type="term" value="F:monooxygenase activity"/>
    <property type="evidence" value="ECO:0007669"/>
    <property type="project" value="UniProtKB-KW"/>
</dbReference>
<protein>
    <recommendedName>
        <fullName evidence="10">Cytochrome P450</fullName>
    </recommendedName>
</protein>
<dbReference type="Proteomes" id="UP001140091">
    <property type="component" value="Unassembled WGS sequence"/>
</dbReference>
<evidence type="ECO:0000256" key="4">
    <source>
        <dbReference type="ARBA" id="ARBA00022723"/>
    </source>
</evidence>
<comment type="caution">
    <text evidence="8">The sequence shown here is derived from an EMBL/GenBank/DDBJ whole genome shotgun (WGS) entry which is preliminary data.</text>
</comment>
<dbReference type="PANTHER" id="PTHR46300">
    <property type="entry name" value="P450, PUTATIVE (EUROFUNG)-RELATED-RELATED"/>
    <property type="match status" value="1"/>
</dbReference>
<evidence type="ECO:0000313" key="9">
    <source>
        <dbReference type="Proteomes" id="UP001140091"/>
    </source>
</evidence>
<evidence type="ECO:0000256" key="1">
    <source>
        <dbReference type="ARBA" id="ARBA00001971"/>
    </source>
</evidence>
<keyword evidence="5" id="KW-0560">Oxidoreductase</keyword>
<dbReference type="AlphaFoldDB" id="A0A9W8MDZ6"/>
<feature type="non-terminal residue" evidence="8">
    <location>
        <position position="1"/>
    </location>
</feature>
<name>A0A9W8MDZ6_9AGAR</name>
<evidence type="ECO:0000256" key="7">
    <source>
        <dbReference type="ARBA" id="ARBA00023033"/>
    </source>
</evidence>
<dbReference type="InterPro" id="IPR001128">
    <property type="entry name" value="Cyt_P450"/>
</dbReference>
<dbReference type="PANTHER" id="PTHR46300:SF7">
    <property type="entry name" value="P450, PUTATIVE (EUROFUNG)-RELATED"/>
    <property type="match status" value="1"/>
</dbReference>
<dbReference type="InterPro" id="IPR036396">
    <property type="entry name" value="Cyt_P450_sf"/>
</dbReference>
<keyword evidence="9" id="KW-1185">Reference proteome</keyword>
<dbReference type="EMBL" id="JANBPK010000925">
    <property type="protein sequence ID" value="KAJ2928475.1"/>
    <property type="molecule type" value="Genomic_DNA"/>
</dbReference>
<accession>A0A9W8MDZ6</accession>
<evidence type="ECO:0000256" key="2">
    <source>
        <dbReference type="ARBA" id="ARBA00010617"/>
    </source>
</evidence>
<dbReference type="SUPFAM" id="SSF48264">
    <property type="entry name" value="Cytochrome P450"/>
    <property type="match status" value="1"/>
</dbReference>